<dbReference type="GO" id="GO:0015689">
    <property type="term" value="P:molybdate ion transport"/>
    <property type="evidence" value="ECO:0007669"/>
    <property type="project" value="InterPro"/>
</dbReference>
<dbReference type="InterPro" id="IPR005950">
    <property type="entry name" value="ModA"/>
</dbReference>
<feature type="binding site" evidence="4">
    <location>
        <position position="89"/>
    </location>
    <ligand>
        <name>molybdate</name>
        <dbReference type="ChEBI" id="CHEBI:36264"/>
    </ligand>
</feature>
<dbReference type="PIRSF" id="PIRSF004846">
    <property type="entry name" value="ModA"/>
    <property type="match status" value="1"/>
</dbReference>
<gene>
    <name evidence="6" type="primary">modA</name>
    <name evidence="6" type="ORF">HIR71_00120</name>
</gene>
<organism evidence="6 7">
    <name type="scientific">Cellulomonas fimi</name>
    <dbReference type="NCBI Taxonomy" id="1708"/>
    <lineage>
        <taxon>Bacteria</taxon>
        <taxon>Bacillati</taxon>
        <taxon>Actinomycetota</taxon>
        <taxon>Actinomycetes</taxon>
        <taxon>Micrococcales</taxon>
        <taxon>Cellulomonadaceae</taxon>
        <taxon>Cellulomonas</taxon>
    </lineage>
</organism>
<dbReference type="PANTHER" id="PTHR30632">
    <property type="entry name" value="MOLYBDATE-BINDING PERIPLASMIC PROTEIN"/>
    <property type="match status" value="1"/>
</dbReference>
<dbReference type="SUPFAM" id="SSF53850">
    <property type="entry name" value="Periplasmic binding protein-like II"/>
    <property type="match status" value="1"/>
</dbReference>
<dbReference type="GO" id="GO:0046872">
    <property type="term" value="F:metal ion binding"/>
    <property type="evidence" value="ECO:0007669"/>
    <property type="project" value="UniProtKB-KW"/>
</dbReference>
<dbReference type="InterPro" id="IPR050682">
    <property type="entry name" value="ModA/WtpA"/>
</dbReference>
<dbReference type="PANTHER" id="PTHR30632:SF0">
    <property type="entry name" value="SULFATE-BINDING PROTEIN"/>
    <property type="match status" value="1"/>
</dbReference>
<keyword evidence="7" id="KW-1185">Reference proteome</keyword>
<evidence type="ECO:0000256" key="2">
    <source>
        <dbReference type="ARBA" id="ARBA00022723"/>
    </source>
</evidence>
<dbReference type="PROSITE" id="PS51257">
    <property type="entry name" value="PROKAR_LIPOPROTEIN"/>
    <property type="match status" value="1"/>
</dbReference>
<comment type="similarity">
    <text evidence="1">Belongs to the bacterial solute-binding protein ModA family.</text>
</comment>
<dbReference type="EMBL" id="JABCJJ010000001">
    <property type="protein sequence ID" value="NMR18647.1"/>
    <property type="molecule type" value="Genomic_DNA"/>
</dbReference>
<dbReference type="Pfam" id="PF13531">
    <property type="entry name" value="SBP_bac_11"/>
    <property type="match status" value="1"/>
</dbReference>
<dbReference type="NCBIfam" id="TIGR01256">
    <property type="entry name" value="modA"/>
    <property type="match status" value="1"/>
</dbReference>
<dbReference type="AlphaFoldDB" id="A0A7Y0QGZ7"/>
<evidence type="ECO:0000256" key="1">
    <source>
        <dbReference type="ARBA" id="ARBA00009175"/>
    </source>
</evidence>
<comment type="caution">
    <text evidence="6">The sequence shown here is derived from an EMBL/GenBank/DDBJ whole genome shotgun (WGS) entry which is preliminary data.</text>
</comment>
<keyword evidence="4" id="KW-0500">Molybdenum</keyword>
<protein>
    <submittedName>
        <fullName evidence="6">Molybdate ABC transporter substrate-binding protein</fullName>
    </submittedName>
</protein>
<evidence type="ECO:0000256" key="3">
    <source>
        <dbReference type="ARBA" id="ARBA00022729"/>
    </source>
</evidence>
<dbReference type="RefSeq" id="WP_169322586.1">
    <property type="nucleotide sequence ID" value="NZ_JABCJJ010000001.1"/>
</dbReference>
<feature type="binding site" evidence="4">
    <location>
        <position position="60"/>
    </location>
    <ligand>
        <name>molybdate</name>
        <dbReference type="ChEBI" id="CHEBI:36264"/>
    </ligand>
</feature>
<evidence type="ECO:0000313" key="6">
    <source>
        <dbReference type="EMBL" id="NMR18647.1"/>
    </source>
</evidence>
<keyword evidence="2 4" id="KW-0479">Metal-binding</keyword>
<feature type="signal peptide" evidence="5">
    <location>
        <begin position="1"/>
        <end position="26"/>
    </location>
</feature>
<dbReference type="GO" id="GO:0030973">
    <property type="term" value="F:molybdate ion binding"/>
    <property type="evidence" value="ECO:0007669"/>
    <property type="project" value="TreeGrafter"/>
</dbReference>
<evidence type="ECO:0000313" key="7">
    <source>
        <dbReference type="Proteomes" id="UP000562124"/>
    </source>
</evidence>
<dbReference type="Proteomes" id="UP000562124">
    <property type="component" value="Unassembled WGS sequence"/>
</dbReference>
<reference evidence="6 7" key="1">
    <citation type="submission" date="2020-04" db="EMBL/GenBank/DDBJ databases">
        <title>Sequencing and Assembly of C. fimi.</title>
        <authorList>
            <person name="Ramsey A.R."/>
        </authorList>
    </citation>
    <scope>NUCLEOTIDE SEQUENCE [LARGE SCALE GENOMIC DNA]</scope>
    <source>
        <strain evidence="6 7">SB</strain>
    </source>
</reference>
<proteinExistence type="inferred from homology"/>
<feature type="binding site" evidence="4">
    <location>
        <position position="192"/>
    </location>
    <ligand>
        <name>molybdate</name>
        <dbReference type="ChEBI" id="CHEBI:36264"/>
    </ligand>
</feature>
<accession>A0A7Y0QGZ7</accession>
<feature type="chain" id="PRO_5039445640" evidence="5">
    <location>
        <begin position="27"/>
        <end position="276"/>
    </location>
</feature>
<evidence type="ECO:0000256" key="4">
    <source>
        <dbReference type="PIRSR" id="PIRSR004846-1"/>
    </source>
</evidence>
<sequence length="276" mass="27721">MRSRARSPARPFVFAVLAALALVACAAGPRSPAASGTGAAEPGEVTGQVAGELTVLAAASLRPAFDELAALLEREHPDLDVRPITYDGSSTLATQLVQGAPGDVFTAADQRTMATVADAGLLAGAPTVVARNTLRLVVLPDNPHTVRTPADLTRADLQVVLCAAEVPCGAAARAWLDAAGVDLTPASEEQNVTAVVTKVAAGEADAGLVWASDVRSADGRVEAVEVPDAVTAASASAYPVAVLADAANPSAARAFIALAGSPTGQALLARYGFTAP</sequence>
<keyword evidence="3 5" id="KW-0732">Signal</keyword>
<dbReference type="Gene3D" id="3.40.190.10">
    <property type="entry name" value="Periplasmic binding protein-like II"/>
    <property type="match status" value="2"/>
</dbReference>
<evidence type="ECO:0000256" key="5">
    <source>
        <dbReference type="SAM" id="SignalP"/>
    </source>
</evidence>
<name>A0A7Y0QGZ7_CELFI</name>